<protein>
    <submittedName>
        <fullName evidence="2">RINT-1 family protein-like protein</fullName>
    </submittedName>
</protein>
<organism evidence="2 3">
    <name type="scientific">Trematosphaeria pertusa</name>
    <dbReference type="NCBI Taxonomy" id="390896"/>
    <lineage>
        <taxon>Eukaryota</taxon>
        <taxon>Fungi</taxon>
        <taxon>Dikarya</taxon>
        <taxon>Ascomycota</taxon>
        <taxon>Pezizomycotina</taxon>
        <taxon>Dothideomycetes</taxon>
        <taxon>Pleosporomycetidae</taxon>
        <taxon>Pleosporales</taxon>
        <taxon>Massarineae</taxon>
        <taxon>Trematosphaeriaceae</taxon>
        <taxon>Trematosphaeria</taxon>
    </lineage>
</organism>
<dbReference type="OrthoDB" id="2189254at2759"/>
<keyword evidence="1" id="KW-0175">Coiled coil</keyword>
<dbReference type="Proteomes" id="UP000800094">
    <property type="component" value="Unassembled WGS sequence"/>
</dbReference>
<proteinExistence type="predicted"/>
<name>A0A6A6IQ69_9PLEO</name>
<dbReference type="GO" id="GO:0070939">
    <property type="term" value="C:Dsl1/NZR complex"/>
    <property type="evidence" value="ECO:0007669"/>
    <property type="project" value="InterPro"/>
</dbReference>
<dbReference type="GO" id="GO:0006888">
    <property type="term" value="P:endoplasmic reticulum to Golgi vesicle-mediated transport"/>
    <property type="evidence" value="ECO:0007669"/>
    <property type="project" value="InterPro"/>
</dbReference>
<dbReference type="PANTHER" id="PTHR13520">
    <property type="entry name" value="RAD50-INTERACTING PROTEIN 1 RINT-1"/>
    <property type="match status" value="1"/>
</dbReference>
<dbReference type="GeneID" id="54581864"/>
<evidence type="ECO:0000313" key="3">
    <source>
        <dbReference type="Proteomes" id="UP000800094"/>
    </source>
</evidence>
<gene>
    <name evidence="2" type="ORF">BU26DRAFT_517270</name>
</gene>
<dbReference type="PANTHER" id="PTHR13520:SF0">
    <property type="entry name" value="RAD50-INTERACTING PROTEIN 1"/>
    <property type="match status" value="1"/>
</dbReference>
<evidence type="ECO:0000313" key="2">
    <source>
        <dbReference type="EMBL" id="KAF2252694.1"/>
    </source>
</evidence>
<dbReference type="Gene3D" id="1.20.58.1420">
    <property type="entry name" value="Dsl1p vesicle tethering complex, Tip20p subunit, domain B"/>
    <property type="match status" value="1"/>
</dbReference>
<dbReference type="InterPro" id="IPR042042">
    <property type="entry name" value="Tip20p_domB"/>
</dbReference>
<dbReference type="InterPro" id="IPR007528">
    <property type="entry name" value="RINT1_Tip20"/>
</dbReference>
<dbReference type="EMBL" id="ML987192">
    <property type="protein sequence ID" value="KAF2252694.1"/>
    <property type="molecule type" value="Genomic_DNA"/>
</dbReference>
<dbReference type="PROSITE" id="PS51386">
    <property type="entry name" value="RINT1_TIP20"/>
    <property type="match status" value="1"/>
</dbReference>
<sequence>MDDMDDSLARAADYLDDKLQTAGDLDSLAALLANIHAQHGLLKQQLHDAQRDLHEAKQAAHHHQRALQDRARAFRGEQADIDRRLVLITASETSDDAVPSFEAVLDTLQRLDVANAYVELLRDVDVLGQEAQSQLQTSNDAALGPYKQLRSLHTRLLRLQDDAEGAAPQLLHHVDKLTQALRSKILDAFSSDLDKALKQIKWPTPKATVPAQLQDAWESAISKLLDLQMPELEGFEYAQGSASKARLPAVLFPFEVLVQPLEMRFRYHFEGDKPTNRIDRPEYFLSHVSTLLNDYSGFMTDYVQPTLLRHFRGTHLALTPVYIDATAAFITALLPMLRSKISSLLPKVAGQPQLLSHLMHEVMSFDTTIRDVWGYDGGYGLEGWKGLSWEFLVQEDWFGRWLQVEKDFALARYQSIVESPDFGDLDYESVDPKATKPTKGAIRVNDLLETITDRYRPLTSFSQKLRFLIDIQIAIFDKLHERLQSNLEAYLSMTTSLGRAVGGVTKEEQERLLGVEGLERLCKTYGSADYLEKAMRDWSDDVFFLDIWEELQERARQANNIGTMSVADVAERTSKTVGGDRDGGALFDETAGHYTRLRIRSEKIITDTLNNNVREALRPYRHINPWATLTGPSASANASLSPTAELDPLLTHLTSTLGFLSRALAPAPLRRIARGVLATTSHTIFDNVLSRHRFSTAGAAQLSADLAAICRVVDKAVGPGVAESGLRKCLEGAQLVGLPVKGGKSQVKSSSAEEEGGEAWDAWGAEDNEAAPQQGEGGDTTAADEELGLWEVEKRLFADNQAAREVLEELGMEMLSETEARAVLGRRVELAG</sequence>
<dbReference type="Pfam" id="PF04437">
    <property type="entry name" value="RINT1_TIP1"/>
    <property type="match status" value="1"/>
</dbReference>
<keyword evidence="3" id="KW-1185">Reference proteome</keyword>
<dbReference type="GO" id="GO:0060628">
    <property type="term" value="P:regulation of ER to Golgi vesicle-mediated transport"/>
    <property type="evidence" value="ECO:0007669"/>
    <property type="project" value="TreeGrafter"/>
</dbReference>
<dbReference type="InterPro" id="IPR042044">
    <property type="entry name" value="EXOC6PINT-1/Sec15/Tip20_C_dom2"/>
</dbReference>
<reference evidence="2" key="1">
    <citation type="journal article" date="2020" name="Stud. Mycol.">
        <title>101 Dothideomycetes genomes: a test case for predicting lifestyles and emergence of pathogens.</title>
        <authorList>
            <person name="Haridas S."/>
            <person name="Albert R."/>
            <person name="Binder M."/>
            <person name="Bloem J."/>
            <person name="Labutti K."/>
            <person name="Salamov A."/>
            <person name="Andreopoulos B."/>
            <person name="Baker S."/>
            <person name="Barry K."/>
            <person name="Bills G."/>
            <person name="Bluhm B."/>
            <person name="Cannon C."/>
            <person name="Castanera R."/>
            <person name="Culley D."/>
            <person name="Daum C."/>
            <person name="Ezra D."/>
            <person name="Gonzalez J."/>
            <person name="Henrissat B."/>
            <person name="Kuo A."/>
            <person name="Liang C."/>
            <person name="Lipzen A."/>
            <person name="Lutzoni F."/>
            <person name="Magnuson J."/>
            <person name="Mondo S."/>
            <person name="Nolan M."/>
            <person name="Ohm R."/>
            <person name="Pangilinan J."/>
            <person name="Park H.-J."/>
            <person name="Ramirez L."/>
            <person name="Alfaro M."/>
            <person name="Sun H."/>
            <person name="Tritt A."/>
            <person name="Yoshinaga Y."/>
            <person name="Zwiers L.-H."/>
            <person name="Turgeon B."/>
            <person name="Goodwin S."/>
            <person name="Spatafora J."/>
            <person name="Crous P."/>
            <person name="Grigoriev I."/>
        </authorList>
    </citation>
    <scope>NUCLEOTIDE SEQUENCE</scope>
    <source>
        <strain evidence="2">CBS 122368</strain>
    </source>
</reference>
<evidence type="ECO:0000256" key="1">
    <source>
        <dbReference type="SAM" id="Coils"/>
    </source>
</evidence>
<feature type="coiled-coil region" evidence="1">
    <location>
        <begin position="39"/>
        <end position="66"/>
    </location>
</feature>
<dbReference type="Gene3D" id="1.20.58.670">
    <property type="entry name" value="Dsl1p vesicle tethering complex, Tip20p subunit, domain D"/>
    <property type="match status" value="1"/>
</dbReference>
<dbReference type="AlphaFoldDB" id="A0A6A6IQ69"/>
<accession>A0A6A6IQ69</accession>
<dbReference type="GO" id="GO:0006890">
    <property type="term" value="P:retrograde vesicle-mediated transport, Golgi to endoplasmic reticulum"/>
    <property type="evidence" value="ECO:0007669"/>
    <property type="project" value="InterPro"/>
</dbReference>
<dbReference type="RefSeq" id="XP_033687698.1">
    <property type="nucleotide sequence ID" value="XM_033828534.1"/>
</dbReference>